<evidence type="ECO:0000313" key="2">
    <source>
        <dbReference type="Proteomes" id="UP000600588"/>
    </source>
</evidence>
<accession>A0A8J6U7A5</accession>
<reference evidence="1 2" key="1">
    <citation type="submission" date="2020-09" db="EMBL/GenBank/DDBJ databases">
        <title>TT11 complete genome.</title>
        <authorList>
            <person name="Wu Z."/>
        </authorList>
    </citation>
    <scope>NUCLEOTIDE SEQUENCE [LARGE SCALE GENOMIC DNA]</scope>
    <source>
        <strain evidence="1 2">TT11</strain>
    </source>
</reference>
<dbReference type="RefSeq" id="WP_188229422.1">
    <property type="nucleotide sequence ID" value="NZ_JACVXB010000002.1"/>
</dbReference>
<evidence type="ECO:0000313" key="1">
    <source>
        <dbReference type="EMBL" id="MBD0831630.1"/>
    </source>
</evidence>
<keyword evidence="2" id="KW-1185">Reference proteome</keyword>
<organism evidence="1 2">
    <name type="scientific">Aestuariibaculum sediminum</name>
    <dbReference type="NCBI Taxonomy" id="2770637"/>
    <lineage>
        <taxon>Bacteria</taxon>
        <taxon>Pseudomonadati</taxon>
        <taxon>Bacteroidota</taxon>
        <taxon>Flavobacteriia</taxon>
        <taxon>Flavobacteriales</taxon>
        <taxon>Flavobacteriaceae</taxon>
    </lineage>
</organism>
<gene>
    <name evidence="1" type="ORF">ICJ83_05740</name>
</gene>
<dbReference type="Proteomes" id="UP000600588">
    <property type="component" value="Unassembled WGS sequence"/>
</dbReference>
<dbReference type="AlphaFoldDB" id="A0A8J6U7A5"/>
<sequence length="151" mass="17219">MKKIEICQHCGDDYVPKRRGAQKFCSGSCRSRHWYEKQPQNKVVEKNNLPQISEESLTPSEVKPEYHPQKVKMSFAGVGNAAAGAAIVEIGKKMFTSTPNIPATKKDIQELKDLLTTRYFPINNLPYDYIGRAPYFDIETGNVEYFIENNK</sequence>
<name>A0A8J6U7A5_9FLAO</name>
<dbReference type="EMBL" id="JACVXB010000002">
    <property type="protein sequence ID" value="MBD0831630.1"/>
    <property type="molecule type" value="Genomic_DNA"/>
</dbReference>
<evidence type="ECO:0008006" key="3">
    <source>
        <dbReference type="Google" id="ProtNLM"/>
    </source>
</evidence>
<comment type="caution">
    <text evidence="1">The sequence shown here is derived from an EMBL/GenBank/DDBJ whole genome shotgun (WGS) entry which is preliminary data.</text>
</comment>
<proteinExistence type="predicted"/>
<protein>
    <recommendedName>
        <fullName evidence="3">DNA gyrase inhibitor YacG</fullName>
    </recommendedName>
</protein>